<dbReference type="KEGG" id="gacu:117545935"/>
<dbReference type="SUPFAM" id="SSF56204">
    <property type="entry name" value="Hect, E3 ligase catalytic domain"/>
    <property type="match status" value="1"/>
</dbReference>
<dbReference type="InterPro" id="IPR035983">
    <property type="entry name" value="Hect_E3_ubiquitin_ligase"/>
</dbReference>
<dbReference type="OrthoDB" id="2384350at2759"/>
<evidence type="ECO:0000259" key="7">
    <source>
        <dbReference type="PROSITE" id="PS50237"/>
    </source>
</evidence>
<evidence type="ECO:0000256" key="4">
    <source>
        <dbReference type="ARBA" id="ARBA00022679"/>
    </source>
</evidence>
<dbReference type="PROSITE" id="PS50237">
    <property type="entry name" value="HECT"/>
    <property type="match status" value="2"/>
</dbReference>
<dbReference type="RefSeq" id="XP_034071867.1">
    <property type="nucleotide sequence ID" value="XM_034215976.1"/>
</dbReference>
<dbReference type="InterPro" id="IPR050409">
    <property type="entry name" value="E3_ubiq-protein_ligase"/>
</dbReference>
<evidence type="ECO:0000256" key="6">
    <source>
        <dbReference type="PROSITE-ProRule" id="PRU00104"/>
    </source>
</evidence>
<sequence>MFVKFSDDLGIDEEAVDLGGPRREFLRLLMEALALSPMFEGRESKLNLALHSTALREDRYFIAGQAIAVSLVHGGPPPGFLAPTLYSCLVGGHSSIKPDLEDIVDADLYEKVKKVSECSSLNDLLHTTEPLQDFLANAGCLRPLKSIEDITMFQVAHRVAGAFQRFKEGLKVLSVLDAIKMHPESFRPLMCHEPSALTACVMDHLFHILLSEVGSNKRRTEEVVVAFWRDYLQDVEDQVGPPKLGTILAFATGASVIPPVGFSPQPSIDFLHGHPSSPKQRLPMANTCINCLKLPLLETYDDFKECMDFALGNTQGFGRE</sequence>
<dbReference type="RefSeq" id="XP_034071873.1">
    <property type="nucleotide sequence ID" value="XM_034215982.1"/>
</dbReference>
<keyword evidence="4" id="KW-0808">Transferase</keyword>
<keyword evidence="5 6" id="KW-0833">Ubl conjugation pathway</keyword>
<dbReference type="Pfam" id="PF00632">
    <property type="entry name" value="HECT"/>
    <property type="match status" value="1"/>
</dbReference>
<dbReference type="PANTHER" id="PTHR11254">
    <property type="entry name" value="HECT DOMAIN UBIQUITIN-PROTEIN LIGASE"/>
    <property type="match status" value="1"/>
</dbReference>
<evidence type="ECO:0000256" key="3">
    <source>
        <dbReference type="ARBA" id="ARBA00012485"/>
    </source>
</evidence>
<dbReference type="Gene3D" id="3.30.2410.10">
    <property type="entry name" value="Hect, E3 ligase catalytic domain"/>
    <property type="match status" value="1"/>
</dbReference>
<dbReference type="GO" id="GO:0016567">
    <property type="term" value="P:protein ubiquitination"/>
    <property type="evidence" value="ECO:0007669"/>
    <property type="project" value="TreeGrafter"/>
</dbReference>
<dbReference type="AlphaFoldDB" id="A0A6P8V3N1"/>
<dbReference type="GO" id="GO:0005737">
    <property type="term" value="C:cytoplasm"/>
    <property type="evidence" value="ECO:0007669"/>
    <property type="project" value="TreeGrafter"/>
</dbReference>
<comment type="caution">
    <text evidence="6">Lacks conserved residue(s) required for the propagation of feature annotation.</text>
</comment>
<dbReference type="GO" id="GO:0006511">
    <property type="term" value="P:ubiquitin-dependent protein catabolic process"/>
    <property type="evidence" value="ECO:0007669"/>
    <property type="project" value="TreeGrafter"/>
</dbReference>
<evidence type="ECO:0000313" key="10">
    <source>
        <dbReference type="RefSeq" id="XP_034071873.1"/>
    </source>
</evidence>
<organism evidence="8 9">
    <name type="scientific">Gymnodraco acuticeps</name>
    <name type="common">Antarctic dragonfish</name>
    <dbReference type="NCBI Taxonomy" id="8218"/>
    <lineage>
        <taxon>Eukaryota</taxon>
        <taxon>Metazoa</taxon>
        <taxon>Chordata</taxon>
        <taxon>Craniata</taxon>
        <taxon>Vertebrata</taxon>
        <taxon>Euteleostomi</taxon>
        <taxon>Actinopterygii</taxon>
        <taxon>Neopterygii</taxon>
        <taxon>Teleostei</taxon>
        <taxon>Neoteleostei</taxon>
        <taxon>Acanthomorphata</taxon>
        <taxon>Eupercaria</taxon>
        <taxon>Perciformes</taxon>
        <taxon>Notothenioidei</taxon>
        <taxon>Bathydraconidae</taxon>
        <taxon>Gymnodraco</taxon>
    </lineage>
</organism>
<evidence type="ECO:0000256" key="5">
    <source>
        <dbReference type="ARBA" id="ARBA00022786"/>
    </source>
</evidence>
<proteinExistence type="predicted"/>
<name>A0A6P8V3N1_GYMAC</name>
<keyword evidence="8" id="KW-1185">Reference proteome</keyword>
<accession>A0A6P8V3N1</accession>
<dbReference type="Proteomes" id="UP000515161">
    <property type="component" value="Unplaced"/>
</dbReference>
<feature type="active site" description="Glycyl thioester intermediate" evidence="6">
    <location>
        <position position="288"/>
    </location>
</feature>
<dbReference type="Gene3D" id="3.90.1750.10">
    <property type="entry name" value="Hect, E3 ligase catalytic domains"/>
    <property type="match status" value="1"/>
</dbReference>
<evidence type="ECO:0000313" key="8">
    <source>
        <dbReference type="Proteomes" id="UP000515161"/>
    </source>
</evidence>
<evidence type="ECO:0000256" key="2">
    <source>
        <dbReference type="ARBA" id="ARBA00004906"/>
    </source>
</evidence>
<dbReference type="GO" id="GO:0061630">
    <property type="term" value="F:ubiquitin protein ligase activity"/>
    <property type="evidence" value="ECO:0007669"/>
    <property type="project" value="UniProtKB-EC"/>
</dbReference>
<evidence type="ECO:0000256" key="1">
    <source>
        <dbReference type="ARBA" id="ARBA00000885"/>
    </source>
</evidence>
<dbReference type="SMART" id="SM00119">
    <property type="entry name" value="HECTc"/>
    <property type="match status" value="1"/>
</dbReference>
<dbReference type="EC" id="2.3.2.26" evidence="3"/>
<dbReference type="GeneID" id="117545935"/>
<dbReference type="PANTHER" id="PTHR11254:SF440">
    <property type="entry name" value="E3 UBIQUITIN-PROTEIN LIGASE NEDD-4"/>
    <property type="match status" value="1"/>
</dbReference>
<protein>
    <recommendedName>
        <fullName evidence="3">HECT-type E3 ubiquitin transferase</fullName>
        <ecNumber evidence="3">2.3.2.26</ecNumber>
    </recommendedName>
</protein>
<feature type="domain" description="HECT" evidence="7">
    <location>
        <begin position="247"/>
        <end position="320"/>
    </location>
</feature>
<feature type="domain" description="HECT" evidence="7">
    <location>
        <begin position="1"/>
        <end position="33"/>
    </location>
</feature>
<comment type="catalytic activity">
    <reaction evidence="1">
        <text>S-ubiquitinyl-[E2 ubiquitin-conjugating enzyme]-L-cysteine + [acceptor protein]-L-lysine = [E2 ubiquitin-conjugating enzyme]-L-cysteine + N(6)-ubiquitinyl-[acceptor protein]-L-lysine.</text>
        <dbReference type="EC" id="2.3.2.26"/>
    </reaction>
</comment>
<gene>
    <name evidence="9 10" type="primary">LOC117545935</name>
</gene>
<reference evidence="9 10" key="1">
    <citation type="submission" date="2025-04" db="UniProtKB">
        <authorList>
            <consortium name="RefSeq"/>
        </authorList>
    </citation>
    <scope>IDENTIFICATION</scope>
</reference>
<evidence type="ECO:0000313" key="9">
    <source>
        <dbReference type="RefSeq" id="XP_034071867.1"/>
    </source>
</evidence>
<dbReference type="InterPro" id="IPR000569">
    <property type="entry name" value="HECT_dom"/>
</dbReference>
<comment type="pathway">
    <text evidence="2">Protein modification; protein ubiquitination.</text>
</comment>